<dbReference type="PANTHER" id="PTHR44169:SF3">
    <property type="entry name" value="SHORT-CHAIN DEHYDROGENASE SRDE"/>
    <property type="match status" value="1"/>
</dbReference>
<dbReference type="InterPro" id="IPR020904">
    <property type="entry name" value="Sc_DH/Rdtase_CS"/>
</dbReference>
<dbReference type="GO" id="GO:0005783">
    <property type="term" value="C:endoplasmic reticulum"/>
    <property type="evidence" value="ECO:0007669"/>
    <property type="project" value="TreeGrafter"/>
</dbReference>
<dbReference type="GO" id="GO:0019433">
    <property type="term" value="P:triglyceride catabolic process"/>
    <property type="evidence" value="ECO:0007669"/>
    <property type="project" value="TreeGrafter"/>
</dbReference>
<reference evidence="5 6" key="1">
    <citation type="submission" date="2015-06" db="EMBL/GenBank/DDBJ databases">
        <title>Draft genome of the ant-associated black yeast Phialophora attae CBS 131958.</title>
        <authorList>
            <person name="Moreno L.F."/>
            <person name="Stielow B.J."/>
            <person name="de Hoog S."/>
            <person name="Vicente V.A."/>
            <person name="Weiss V.A."/>
            <person name="de Vries M."/>
            <person name="Cruz L.M."/>
            <person name="Souza E.M."/>
        </authorList>
    </citation>
    <scope>NUCLEOTIDE SEQUENCE [LARGE SCALE GENOMIC DNA]</scope>
    <source>
        <strain evidence="5 6">CBS 131958</strain>
    </source>
</reference>
<sequence>MPSQRSVLITGCSQGGIGDALAQRFHEEGLLVFASARNLAKVEHLKTLGIHVLQLDVVDHDSIARTVREITSLTSGKLDVLINNSGGGYAVPLLDSDARKAKDMFEVNVFALISVTKAFFPLLTTSKGTVVNIGSVLGYTPYPWSGWYNASKAAANLLTDQLRVELEPFGVRVVLVVAGAIKTKFMENLADLPHLLPSSPYYPARGVVEEVMSGSELEKGAADVNVVARAIVKNVLQTTPKKHHWLGGGSSTIWLAHTFGWATVWDFLWTSAANLGTVSQILRTKQKST</sequence>
<dbReference type="PRINTS" id="PR00081">
    <property type="entry name" value="GDHRDH"/>
</dbReference>
<dbReference type="InterPro" id="IPR002347">
    <property type="entry name" value="SDR_fam"/>
</dbReference>
<evidence type="ECO:0000256" key="3">
    <source>
        <dbReference type="ARBA" id="ARBA00023002"/>
    </source>
</evidence>
<dbReference type="RefSeq" id="XP_017997082.1">
    <property type="nucleotide sequence ID" value="XM_018143753.1"/>
</dbReference>
<evidence type="ECO:0000256" key="4">
    <source>
        <dbReference type="RuleBase" id="RU000363"/>
    </source>
</evidence>
<comment type="similarity">
    <text evidence="1 4">Belongs to the short-chain dehydrogenases/reductases (SDR) family.</text>
</comment>
<dbReference type="SUPFAM" id="SSF51735">
    <property type="entry name" value="NAD(P)-binding Rossmann-fold domains"/>
    <property type="match status" value="1"/>
</dbReference>
<dbReference type="InterPro" id="IPR036291">
    <property type="entry name" value="NAD(P)-bd_dom_sf"/>
</dbReference>
<dbReference type="STRING" id="1664694.A0A0N0NJW6"/>
<name>A0A0N0NJW6_9EURO</name>
<dbReference type="PROSITE" id="PS00061">
    <property type="entry name" value="ADH_SHORT"/>
    <property type="match status" value="1"/>
</dbReference>
<dbReference type="AlphaFoldDB" id="A0A0N0NJW6"/>
<keyword evidence="3" id="KW-0560">Oxidoreductase</keyword>
<dbReference type="PRINTS" id="PR00080">
    <property type="entry name" value="SDRFAMILY"/>
</dbReference>
<dbReference type="EMBL" id="LFJN01000026">
    <property type="protein sequence ID" value="KPI37119.1"/>
    <property type="molecule type" value="Genomic_DNA"/>
</dbReference>
<dbReference type="OrthoDB" id="2102561at2759"/>
<evidence type="ECO:0000256" key="1">
    <source>
        <dbReference type="ARBA" id="ARBA00006484"/>
    </source>
</evidence>
<comment type="caution">
    <text evidence="5">The sequence shown here is derived from an EMBL/GenBank/DDBJ whole genome shotgun (WGS) entry which is preliminary data.</text>
</comment>
<dbReference type="VEuPathDB" id="FungiDB:AB675_3680"/>
<proteinExistence type="inferred from homology"/>
<keyword evidence="6" id="KW-1185">Reference proteome</keyword>
<evidence type="ECO:0000313" key="5">
    <source>
        <dbReference type="EMBL" id="KPI37119.1"/>
    </source>
</evidence>
<dbReference type="GO" id="GO:0004806">
    <property type="term" value="F:triacylglycerol lipase activity"/>
    <property type="evidence" value="ECO:0007669"/>
    <property type="project" value="TreeGrafter"/>
</dbReference>
<dbReference type="CDD" id="cd05374">
    <property type="entry name" value="17beta-HSD-like_SDR_c"/>
    <property type="match status" value="1"/>
</dbReference>
<dbReference type="GO" id="GO:0006654">
    <property type="term" value="P:phosphatidic acid biosynthetic process"/>
    <property type="evidence" value="ECO:0007669"/>
    <property type="project" value="TreeGrafter"/>
</dbReference>
<evidence type="ECO:0000256" key="2">
    <source>
        <dbReference type="ARBA" id="ARBA00022857"/>
    </source>
</evidence>
<dbReference type="PANTHER" id="PTHR44169">
    <property type="entry name" value="NADPH-DEPENDENT 1-ACYLDIHYDROXYACETONE PHOSPHATE REDUCTASE"/>
    <property type="match status" value="1"/>
</dbReference>
<gene>
    <name evidence="5" type="ORF">AB675_3680</name>
</gene>
<dbReference type="Pfam" id="PF00106">
    <property type="entry name" value="adh_short"/>
    <property type="match status" value="1"/>
</dbReference>
<dbReference type="Proteomes" id="UP000038010">
    <property type="component" value="Unassembled WGS sequence"/>
</dbReference>
<dbReference type="Gene3D" id="3.40.50.720">
    <property type="entry name" value="NAD(P)-binding Rossmann-like Domain"/>
    <property type="match status" value="1"/>
</dbReference>
<accession>A0A0N0NJW6</accession>
<dbReference type="FunFam" id="3.40.50.720:FF:000261">
    <property type="entry name" value="NADPH-dependent 1-acyldihydroxyacetone phosphate reductase"/>
    <property type="match status" value="1"/>
</dbReference>
<dbReference type="GO" id="GO:0005811">
    <property type="term" value="C:lipid droplet"/>
    <property type="evidence" value="ECO:0007669"/>
    <property type="project" value="TreeGrafter"/>
</dbReference>
<evidence type="ECO:0000313" key="6">
    <source>
        <dbReference type="Proteomes" id="UP000038010"/>
    </source>
</evidence>
<protein>
    <submittedName>
        <fullName evidence="5">NADPH-dependent 1-acyldihydroxyacetone phosphate</fullName>
    </submittedName>
</protein>
<dbReference type="GO" id="GO:0000140">
    <property type="term" value="F:acylglycerone-phosphate reductase (NADP+) activity"/>
    <property type="evidence" value="ECO:0007669"/>
    <property type="project" value="TreeGrafter"/>
</dbReference>
<dbReference type="GeneID" id="28735633"/>
<organism evidence="5 6">
    <name type="scientific">Cyphellophora attinorum</name>
    <dbReference type="NCBI Taxonomy" id="1664694"/>
    <lineage>
        <taxon>Eukaryota</taxon>
        <taxon>Fungi</taxon>
        <taxon>Dikarya</taxon>
        <taxon>Ascomycota</taxon>
        <taxon>Pezizomycotina</taxon>
        <taxon>Eurotiomycetes</taxon>
        <taxon>Chaetothyriomycetidae</taxon>
        <taxon>Chaetothyriales</taxon>
        <taxon>Cyphellophoraceae</taxon>
        <taxon>Cyphellophora</taxon>
    </lineage>
</organism>
<keyword evidence="2" id="KW-0521">NADP</keyword>